<dbReference type="InterPro" id="IPR014710">
    <property type="entry name" value="RmlC-like_jellyroll"/>
</dbReference>
<feature type="domain" description="ChrR-like cupin" evidence="1">
    <location>
        <begin position="11"/>
        <end position="116"/>
    </location>
</feature>
<sequence length="133" mass="14688">MTTPAAPVDLTVVDTNTEPWQGFPVEYIGANLEHIPLVSDPDTGMQVLKMVYRAGFTNPWHSHSCAHGVYVLEGSLNTHQGDYPAGSFVWFPEGGVMFHGATQQEDCTFLFITNKPFDIHFVGDDSDPDARTM</sequence>
<evidence type="ECO:0000259" key="1">
    <source>
        <dbReference type="Pfam" id="PF12973"/>
    </source>
</evidence>
<proteinExistence type="predicted"/>
<evidence type="ECO:0000313" key="3">
    <source>
        <dbReference type="Proteomes" id="UP001595947"/>
    </source>
</evidence>
<dbReference type="SUPFAM" id="SSF51182">
    <property type="entry name" value="RmlC-like cupins"/>
    <property type="match status" value="1"/>
</dbReference>
<dbReference type="RefSeq" id="WP_378039327.1">
    <property type="nucleotide sequence ID" value="NZ_JBHSIV010000054.1"/>
</dbReference>
<comment type="caution">
    <text evidence="2">The sequence shown here is derived from an EMBL/GenBank/DDBJ whole genome shotgun (WGS) entry which is preliminary data.</text>
</comment>
<reference evidence="3" key="1">
    <citation type="journal article" date="2019" name="Int. J. Syst. Evol. Microbiol.">
        <title>The Global Catalogue of Microorganisms (GCM) 10K type strain sequencing project: providing services to taxonomists for standard genome sequencing and annotation.</title>
        <authorList>
            <consortium name="The Broad Institute Genomics Platform"/>
            <consortium name="The Broad Institute Genome Sequencing Center for Infectious Disease"/>
            <person name="Wu L."/>
            <person name="Ma J."/>
        </authorList>
    </citation>
    <scope>NUCLEOTIDE SEQUENCE [LARGE SCALE GENOMIC DNA]</scope>
    <source>
        <strain evidence="3">CGMCC 4.7093</strain>
    </source>
</reference>
<gene>
    <name evidence="2" type="ORF">ACFPBZ_27630</name>
</gene>
<name>A0ABV9YXD4_9PSEU</name>
<accession>A0ABV9YXD4</accession>
<dbReference type="InterPro" id="IPR025979">
    <property type="entry name" value="ChrR-like_cupin_dom"/>
</dbReference>
<dbReference type="InterPro" id="IPR011051">
    <property type="entry name" value="RmlC_Cupin_sf"/>
</dbReference>
<dbReference type="EMBL" id="JBHSIV010000054">
    <property type="protein sequence ID" value="MFC5066010.1"/>
    <property type="molecule type" value="Genomic_DNA"/>
</dbReference>
<dbReference type="Pfam" id="PF12973">
    <property type="entry name" value="Cupin_7"/>
    <property type="match status" value="1"/>
</dbReference>
<organism evidence="2 3">
    <name type="scientific">Actinomycetospora atypica</name>
    <dbReference type="NCBI Taxonomy" id="1290095"/>
    <lineage>
        <taxon>Bacteria</taxon>
        <taxon>Bacillati</taxon>
        <taxon>Actinomycetota</taxon>
        <taxon>Actinomycetes</taxon>
        <taxon>Pseudonocardiales</taxon>
        <taxon>Pseudonocardiaceae</taxon>
        <taxon>Actinomycetospora</taxon>
    </lineage>
</organism>
<evidence type="ECO:0000313" key="2">
    <source>
        <dbReference type="EMBL" id="MFC5066010.1"/>
    </source>
</evidence>
<protein>
    <submittedName>
        <fullName evidence="2">Cupin domain-containing protein</fullName>
    </submittedName>
</protein>
<dbReference type="Gene3D" id="2.60.120.10">
    <property type="entry name" value="Jelly Rolls"/>
    <property type="match status" value="1"/>
</dbReference>
<dbReference type="Proteomes" id="UP001595947">
    <property type="component" value="Unassembled WGS sequence"/>
</dbReference>
<keyword evidence="3" id="KW-1185">Reference proteome</keyword>